<evidence type="ECO:0000256" key="2">
    <source>
        <dbReference type="SAM" id="Phobius"/>
    </source>
</evidence>
<protein>
    <submittedName>
        <fullName evidence="3">AI-2E family transporter</fullName>
    </submittedName>
</protein>
<dbReference type="AlphaFoldDB" id="A0ABD5RYM3"/>
<comment type="caution">
    <text evidence="3">The sequence shown here is derived from an EMBL/GenBank/DDBJ whole genome shotgun (WGS) entry which is preliminary data.</text>
</comment>
<feature type="non-terminal residue" evidence="3">
    <location>
        <position position="1"/>
    </location>
</feature>
<organism evidence="3 4">
    <name type="scientific">Halobium palmae</name>
    <dbReference type="NCBI Taxonomy" id="1776492"/>
    <lineage>
        <taxon>Archaea</taxon>
        <taxon>Methanobacteriati</taxon>
        <taxon>Methanobacteriota</taxon>
        <taxon>Stenosarchaea group</taxon>
        <taxon>Halobacteria</taxon>
        <taxon>Halobacteriales</taxon>
        <taxon>Haloferacaceae</taxon>
        <taxon>Halobium</taxon>
    </lineage>
</organism>
<dbReference type="EMBL" id="JBHSWU010000210">
    <property type="protein sequence ID" value="MFC6724545.1"/>
    <property type="molecule type" value="Genomic_DNA"/>
</dbReference>
<keyword evidence="2" id="KW-0812">Transmembrane</keyword>
<proteinExistence type="predicted"/>
<reference evidence="3 4" key="1">
    <citation type="journal article" date="2019" name="Int. J. Syst. Evol. Microbiol.">
        <title>The Global Catalogue of Microorganisms (GCM) 10K type strain sequencing project: providing services to taxonomists for standard genome sequencing and annotation.</title>
        <authorList>
            <consortium name="The Broad Institute Genomics Platform"/>
            <consortium name="The Broad Institute Genome Sequencing Center for Infectious Disease"/>
            <person name="Wu L."/>
            <person name="Ma J."/>
        </authorList>
    </citation>
    <scope>NUCLEOTIDE SEQUENCE [LARGE SCALE GENOMIC DNA]</scope>
    <source>
        <strain evidence="3 4">NBRC 111368</strain>
    </source>
</reference>
<dbReference type="Proteomes" id="UP001596328">
    <property type="component" value="Unassembled WGS sequence"/>
</dbReference>
<feature type="transmembrane region" description="Helical" evidence="2">
    <location>
        <begin position="41"/>
        <end position="66"/>
    </location>
</feature>
<sequence length="107" mass="11506">GALAFVAAALVVYVAVLDLAPQALIQPYITGRQLDMMLLMFAYLLGPILFGWYGFFLLPVLFIVMLEATRIVLPQLVHGEPLTQGASMAEDVGADPRSADGVPDAEE</sequence>
<keyword evidence="2" id="KW-1133">Transmembrane helix</keyword>
<evidence type="ECO:0000313" key="3">
    <source>
        <dbReference type="EMBL" id="MFC6724545.1"/>
    </source>
</evidence>
<feature type="region of interest" description="Disordered" evidence="1">
    <location>
        <begin position="87"/>
        <end position="107"/>
    </location>
</feature>
<accession>A0ABD5RYM3</accession>
<name>A0ABD5RYM3_9EURY</name>
<evidence type="ECO:0000313" key="4">
    <source>
        <dbReference type="Proteomes" id="UP001596328"/>
    </source>
</evidence>
<keyword evidence="2" id="KW-0472">Membrane</keyword>
<keyword evidence="4" id="KW-1185">Reference proteome</keyword>
<gene>
    <name evidence="3" type="ORF">ACFQE1_09190</name>
</gene>
<evidence type="ECO:0000256" key="1">
    <source>
        <dbReference type="SAM" id="MobiDB-lite"/>
    </source>
</evidence>